<dbReference type="Gene3D" id="1.10.340.30">
    <property type="entry name" value="Hypothetical protein, domain 2"/>
    <property type="match status" value="1"/>
</dbReference>
<keyword evidence="7" id="KW-1185">Reference proteome</keyword>
<dbReference type="Proteomes" id="UP000009320">
    <property type="component" value="Unassembled WGS sequence"/>
</dbReference>
<keyword evidence="1" id="KW-0004">4Fe-4S</keyword>
<keyword evidence="6" id="KW-0255">Endonuclease</keyword>
<dbReference type="OrthoDB" id="9802365at2"/>
<keyword evidence="6" id="KW-0540">Nuclease</keyword>
<organism evidence="6 7">
    <name type="scientific">Lactobacillus hominis DSM 23910 = CRBIP 24.179</name>
    <dbReference type="NCBI Taxonomy" id="1423758"/>
    <lineage>
        <taxon>Bacteria</taxon>
        <taxon>Bacillati</taxon>
        <taxon>Bacillota</taxon>
        <taxon>Bacilli</taxon>
        <taxon>Lactobacillales</taxon>
        <taxon>Lactobacillaceae</taxon>
        <taxon>Lactobacillus</taxon>
    </lineage>
</organism>
<dbReference type="InterPro" id="IPR011257">
    <property type="entry name" value="DNA_glycosylase"/>
</dbReference>
<reference evidence="6 7" key="1">
    <citation type="submission" date="2012-06" db="EMBL/GenBank/DDBJ databases">
        <title>Draft Genome Sequence of Lactobacillus hominis Strain CRBIP 24.179T, isolated from human intestine.</title>
        <authorList>
            <person name="Cousin S."/>
            <person name="Ma L."/>
            <person name="Bizet C."/>
            <person name="Loux V."/>
            <person name="Bouchier C."/>
            <person name="Clermont D."/>
            <person name="Creno S."/>
        </authorList>
    </citation>
    <scope>NUCLEOTIDE SEQUENCE [LARGE SCALE GENOMIC DNA]</scope>
    <source>
        <strain evidence="7">CRBIP 24.179T</strain>
    </source>
</reference>
<dbReference type="GO" id="GO:0006284">
    <property type="term" value="P:base-excision repair"/>
    <property type="evidence" value="ECO:0007669"/>
    <property type="project" value="InterPro"/>
</dbReference>
<accession>I7JV98</accession>
<dbReference type="AlphaFoldDB" id="I7JV98"/>
<gene>
    <name evidence="6" type="ORF">BN55_05015</name>
</gene>
<evidence type="ECO:0000256" key="4">
    <source>
        <dbReference type="ARBA" id="ARBA00023014"/>
    </source>
</evidence>
<evidence type="ECO:0000259" key="5">
    <source>
        <dbReference type="SMART" id="SM00478"/>
    </source>
</evidence>
<keyword evidence="2" id="KW-0479">Metal-binding</keyword>
<dbReference type="PATRIC" id="fig|1423758.3.peg.1810"/>
<dbReference type="PIRSF" id="PIRSF001435">
    <property type="entry name" value="Nth"/>
    <property type="match status" value="1"/>
</dbReference>
<protein>
    <submittedName>
        <fullName evidence="6">Endonuclease III</fullName>
    </submittedName>
</protein>
<dbReference type="CDD" id="cd00056">
    <property type="entry name" value="ENDO3c"/>
    <property type="match status" value="1"/>
</dbReference>
<dbReference type="PANTHER" id="PTHR10359">
    <property type="entry name" value="A/G-SPECIFIC ADENINE GLYCOSYLASE/ENDONUCLEASE III"/>
    <property type="match status" value="1"/>
</dbReference>
<dbReference type="eggNOG" id="COG2231">
    <property type="taxonomic scope" value="Bacteria"/>
</dbReference>
<evidence type="ECO:0000256" key="2">
    <source>
        <dbReference type="ARBA" id="ARBA00022723"/>
    </source>
</evidence>
<dbReference type="PANTHER" id="PTHR10359:SF19">
    <property type="entry name" value="DNA REPAIR GLYCOSYLASE MJ1434-RELATED"/>
    <property type="match status" value="1"/>
</dbReference>
<dbReference type="RefSeq" id="WP_008471552.1">
    <property type="nucleotide sequence ID" value="NZ_AYZP01000008.1"/>
</dbReference>
<evidence type="ECO:0000313" key="6">
    <source>
        <dbReference type="EMBL" id="CCI82461.1"/>
    </source>
</evidence>
<evidence type="ECO:0000256" key="3">
    <source>
        <dbReference type="ARBA" id="ARBA00023004"/>
    </source>
</evidence>
<keyword evidence="3" id="KW-0408">Iron</keyword>
<dbReference type="GO" id="GO:0051539">
    <property type="term" value="F:4 iron, 4 sulfur cluster binding"/>
    <property type="evidence" value="ECO:0007669"/>
    <property type="project" value="UniProtKB-KW"/>
</dbReference>
<keyword evidence="4" id="KW-0411">Iron-sulfur</keyword>
<evidence type="ECO:0000313" key="7">
    <source>
        <dbReference type="Proteomes" id="UP000009320"/>
    </source>
</evidence>
<keyword evidence="6" id="KW-0378">Hydrolase</keyword>
<dbReference type="GeneID" id="82847668"/>
<dbReference type="SUPFAM" id="SSF48150">
    <property type="entry name" value="DNA-glycosylase"/>
    <property type="match status" value="1"/>
</dbReference>
<proteinExistence type="predicted"/>
<dbReference type="EMBL" id="CAKE01000023">
    <property type="protein sequence ID" value="CCI82461.1"/>
    <property type="molecule type" value="Genomic_DNA"/>
</dbReference>
<dbReference type="GO" id="GO:0004519">
    <property type="term" value="F:endonuclease activity"/>
    <property type="evidence" value="ECO:0007669"/>
    <property type="project" value="UniProtKB-KW"/>
</dbReference>
<comment type="caution">
    <text evidence="6">The sequence shown here is derived from an EMBL/GenBank/DDBJ whole genome shotgun (WGS) entry which is preliminary data.</text>
</comment>
<dbReference type="SMART" id="SM00478">
    <property type="entry name" value="ENDO3c"/>
    <property type="match status" value="1"/>
</dbReference>
<name>I7JV98_9LACO</name>
<sequence length="216" mass="25229">MKKEISLIELYDIMYNHIDPNGWWVARSDWEIMWGAILIQNTNWKNVAKANISLFKKTQFLPQKILALSDEELIETIKSAGSYTRKAKTIKNLANFFKIYDFDLEKVTCLPKKDLRKKMLKISGIGPETADVILMYALQKGEFVVDTYCRRLFNCLGVDLPAYNKAKDLIEIQLDNFTLRHYQNFHAMIVLFNQAYKLPTQFEKSFLAPYKLIIAK</sequence>
<dbReference type="InterPro" id="IPR003265">
    <property type="entry name" value="HhH-GPD_domain"/>
</dbReference>
<evidence type="ECO:0000256" key="1">
    <source>
        <dbReference type="ARBA" id="ARBA00022485"/>
    </source>
</evidence>
<feature type="domain" description="HhH-GPD" evidence="5">
    <location>
        <begin position="38"/>
        <end position="195"/>
    </location>
</feature>
<dbReference type="Pfam" id="PF00730">
    <property type="entry name" value="HhH-GPD"/>
    <property type="match status" value="1"/>
</dbReference>
<dbReference type="GO" id="GO:0046872">
    <property type="term" value="F:metal ion binding"/>
    <property type="evidence" value="ECO:0007669"/>
    <property type="project" value="UniProtKB-KW"/>
</dbReference>